<dbReference type="PANTHER" id="PTHR36919">
    <property type="entry name" value="BLR1215 PROTEIN"/>
    <property type="match status" value="1"/>
</dbReference>
<dbReference type="Pfam" id="PF09917">
    <property type="entry name" value="DUF2147"/>
    <property type="match status" value="1"/>
</dbReference>
<dbReference type="AlphaFoldDB" id="A0A644VI89"/>
<protein>
    <recommendedName>
        <fullName evidence="2">DUF2147 domain-containing protein</fullName>
    </recommendedName>
</protein>
<evidence type="ECO:0000256" key="1">
    <source>
        <dbReference type="SAM" id="MobiDB-lite"/>
    </source>
</evidence>
<feature type="region of interest" description="Disordered" evidence="1">
    <location>
        <begin position="20"/>
        <end position="129"/>
    </location>
</feature>
<comment type="caution">
    <text evidence="3">The sequence shown here is derived from an EMBL/GenBank/DDBJ whole genome shotgun (WGS) entry which is preliminary data.</text>
</comment>
<gene>
    <name evidence="3" type="ORF">SDC9_37110</name>
</gene>
<evidence type="ECO:0000313" key="3">
    <source>
        <dbReference type="EMBL" id="MPL91048.1"/>
    </source>
</evidence>
<proteinExistence type="predicted"/>
<feature type="compositionally biased region" description="Polar residues" evidence="1">
    <location>
        <begin position="82"/>
        <end position="102"/>
    </location>
</feature>
<organism evidence="3">
    <name type="scientific">bioreactor metagenome</name>
    <dbReference type="NCBI Taxonomy" id="1076179"/>
    <lineage>
        <taxon>unclassified sequences</taxon>
        <taxon>metagenomes</taxon>
        <taxon>ecological metagenomes</taxon>
    </lineage>
</organism>
<dbReference type="InterPro" id="IPR019223">
    <property type="entry name" value="DUF2147"/>
</dbReference>
<dbReference type="EMBL" id="VSSQ01000319">
    <property type="protein sequence ID" value="MPL91048.1"/>
    <property type="molecule type" value="Genomic_DNA"/>
</dbReference>
<accession>A0A644VI89</accession>
<reference evidence="3" key="1">
    <citation type="submission" date="2019-08" db="EMBL/GenBank/DDBJ databases">
        <authorList>
            <person name="Kucharzyk K."/>
            <person name="Murdoch R.W."/>
            <person name="Higgins S."/>
            <person name="Loffler F."/>
        </authorList>
    </citation>
    <scope>NUCLEOTIDE SEQUENCE</scope>
</reference>
<name>A0A644VI89_9ZZZZ</name>
<dbReference type="Gene3D" id="2.40.128.520">
    <property type="match status" value="1"/>
</dbReference>
<evidence type="ECO:0000259" key="2">
    <source>
        <dbReference type="Pfam" id="PF09917"/>
    </source>
</evidence>
<sequence length="260" mass="28013">MKFNVLTLALMFMASATFAQTQPVKQSTKETETAKPSVVVKQMKPAATIGTATKDQTTKEVAPKPAPKVTPANQKEVPQKQPAKTVTPSGQQAAPQKQSSKETTPVTPKPATPVKASDEKKSPVTTPKDITGYWLTANKASIIQFTKEGDVYNGKIVWLRQPNDKSGKPVKDLNNPNKAKRNNPVLGTLMVYNLKYNAAKKIYEGGKAYQPQTGRTFDCKAKVTGNGNVLEVTGIAGLSMISKTLTWSRTNGIPGKGSLK</sequence>
<dbReference type="PANTHER" id="PTHR36919:SF2">
    <property type="entry name" value="BLL6627 PROTEIN"/>
    <property type="match status" value="1"/>
</dbReference>
<feature type="domain" description="DUF2147" evidence="2">
    <location>
        <begin position="132"/>
        <end position="249"/>
    </location>
</feature>